<dbReference type="InterPro" id="IPR007110">
    <property type="entry name" value="Ig-like_dom"/>
</dbReference>
<keyword evidence="7" id="KW-0677">Repeat</keyword>
<keyword evidence="16" id="KW-0325">Glycoprotein</keyword>
<protein>
    <recommendedName>
        <fullName evidence="2">receptor protein-tyrosine kinase</fullName>
        <ecNumber evidence="2">2.7.10.1</ecNumber>
    </recommendedName>
</protein>
<evidence type="ECO:0000313" key="20">
    <source>
        <dbReference type="EMBL" id="KAJ3588686.1"/>
    </source>
</evidence>
<keyword evidence="8" id="KW-0547">Nucleotide-binding</keyword>
<evidence type="ECO:0000256" key="14">
    <source>
        <dbReference type="ARBA" id="ARBA00023157"/>
    </source>
</evidence>
<dbReference type="InterPro" id="IPR013151">
    <property type="entry name" value="Immunoglobulin_dom"/>
</dbReference>
<dbReference type="PROSITE" id="PS50835">
    <property type="entry name" value="IG_LIKE"/>
    <property type="match status" value="1"/>
</dbReference>
<dbReference type="GO" id="GO:0016020">
    <property type="term" value="C:membrane"/>
    <property type="evidence" value="ECO:0007669"/>
    <property type="project" value="UniProtKB-SubCell"/>
</dbReference>
<dbReference type="AlphaFoldDB" id="A0A9Q0I9L3"/>
<keyword evidence="3" id="KW-0597">Phosphoprotein</keyword>
<dbReference type="OrthoDB" id="10012075at2759"/>
<dbReference type="Pfam" id="PF00047">
    <property type="entry name" value="ig"/>
    <property type="match status" value="1"/>
</dbReference>
<dbReference type="EMBL" id="JANIIK010000115">
    <property type="protein sequence ID" value="KAJ3588686.1"/>
    <property type="molecule type" value="Genomic_DNA"/>
</dbReference>
<dbReference type="Gene3D" id="2.60.40.10">
    <property type="entry name" value="Immunoglobulins"/>
    <property type="match status" value="1"/>
</dbReference>
<evidence type="ECO:0000256" key="4">
    <source>
        <dbReference type="ARBA" id="ARBA00022679"/>
    </source>
</evidence>
<feature type="signal peptide" evidence="18">
    <location>
        <begin position="1"/>
        <end position="19"/>
    </location>
</feature>
<dbReference type="FunFam" id="2.60.40.10:FF:000020">
    <property type="entry name" value="Fibroblast growth factor receptor"/>
    <property type="match status" value="1"/>
</dbReference>
<evidence type="ECO:0000256" key="16">
    <source>
        <dbReference type="ARBA" id="ARBA00023180"/>
    </source>
</evidence>
<dbReference type="InterPro" id="IPR036179">
    <property type="entry name" value="Ig-like_dom_sf"/>
</dbReference>
<evidence type="ECO:0000256" key="18">
    <source>
        <dbReference type="SAM" id="SignalP"/>
    </source>
</evidence>
<keyword evidence="15" id="KW-0675">Receptor</keyword>
<dbReference type="InterPro" id="IPR013783">
    <property type="entry name" value="Ig-like_fold"/>
</dbReference>
<evidence type="ECO:0000256" key="12">
    <source>
        <dbReference type="ARBA" id="ARBA00023136"/>
    </source>
</evidence>
<evidence type="ECO:0000256" key="5">
    <source>
        <dbReference type="ARBA" id="ARBA00022692"/>
    </source>
</evidence>
<keyword evidence="5" id="KW-0812">Transmembrane</keyword>
<feature type="domain" description="Ig-like" evidence="19">
    <location>
        <begin position="40"/>
        <end position="129"/>
    </location>
</feature>
<evidence type="ECO:0000256" key="2">
    <source>
        <dbReference type="ARBA" id="ARBA00011902"/>
    </source>
</evidence>
<evidence type="ECO:0000259" key="19">
    <source>
        <dbReference type="PROSITE" id="PS50835"/>
    </source>
</evidence>
<organism evidence="20 21">
    <name type="scientific">Muraenolepis orangiensis</name>
    <name type="common">Patagonian moray cod</name>
    <dbReference type="NCBI Taxonomy" id="630683"/>
    <lineage>
        <taxon>Eukaryota</taxon>
        <taxon>Metazoa</taxon>
        <taxon>Chordata</taxon>
        <taxon>Craniata</taxon>
        <taxon>Vertebrata</taxon>
        <taxon>Euteleostomi</taxon>
        <taxon>Actinopterygii</taxon>
        <taxon>Neopterygii</taxon>
        <taxon>Teleostei</taxon>
        <taxon>Neoteleostei</taxon>
        <taxon>Acanthomorphata</taxon>
        <taxon>Zeiogadaria</taxon>
        <taxon>Gadariae</taxon>
        <taxon>Gadiformes</taxon>
        <taxon>Muraenolepidoidei</taxon>
        <taxon>Muraenolepididae</taxon>
        <taxon>Muraenolepis</taxon>
    </lineage>
</organism>
<gene>
    <name evidence="20" type="ORF">NHX12_009540</name>
</gene>
<dbReference type="InterPro" id="IPR003598">
    <property type="entry name" value="Ig_sub2"/>
</dbReference>
<sequence>MKVHAVCVLFLCLLHQVLSKPHRGGRARGEVRHARLLLVPSYPENVTVVQGGQAALECRIHRPATTGVQWLKRDGETDDGLRPLTALQVNASLSVHTLQLVNVTRADGGEYVCVAEGSHGGRPVQATQSAWLQVLPGADVQRSVDQNDAGVPTGN</sequence>
<evidence type="ECO:0000256" key="8">
    <source>
        <dbReference type="ARBA" id="ARBA00022741"/>
    </source>
</evidence>
<evidence type="ECO:0000256" key="9">
    <source>
        <dbReference type="ARBA" id="ARBA00022777"/>
    </source>
</evidence>
<keyword evidence="17" id="KW-0393">Immunoglobulin domain</keyword>
<keyword evidence="12" id="KW-0472">Membrane</keyword>
<evidence type="ECO:0000256" key="7">
    <source>
        <dbReference type="ARBA" id="ARBA00022737"/>
    </source>
</evidence>
<keyword evidence="9" id="KW-0418">Kinase</keyword>
<dbReference type="GO" id="GO:0005524">
    <property type="term" value="F:ATP binding"/>
    <property type="evidence" value="ECO:0007669"/>
    <property type="project" value="UniProtKB-KW"/>
</dbReference>
<evidence type="ECO:0000313" key="21">
    <source>
        <dbReference type="Proteomes" id="UP001148018"/>
    </source>
</evidence>
<keyword evidence="21" id="KW-1185">Reference proteome</keyword>
<dbReference type="Proteomes" id="UP001148018">
    <property type="component" value="Unassembled WGS sequence"/>
</dbReference>
<evidence type="ECO:0000256" key="10">
    <source>
        <dbReference type="ARBA" id="ARBA00022840"/>
    </source>
</evidence>
<dbReference type="SUPFAM" id="SSF48726">
    <property type="entry name" value="Immunoglobulin"/>
    <property type="match status" value="1"/>
</dbReference>
<accession>A0A9Q0I9L3</accession>
<evidence type="ECO:0000256" key="11">
    <source>
        <dbReference type="ARBA" id="ARBA00022989"/>
    </source>
</evidence>
<keyword evidence="14" id="KW-1015">Disulfide bond</keyword>
<dbReference type="SMART" id="SM00409">
    <property type="entry name" value="IG"/>
    <property type="match status" value="1"/>
</dbReference>
<evidence type="ECO:0000256" key="6">
    <source>
        <dbReference type="ARBA" id="ARBA00022729"/>
    </source>
</evidence>
<evidence type="ECO:0000256" key="13">
    <source>
        <dbReference type="ARBA" id="ARBA00023137"/>
    </source>
</evidence>
<dbReference type="SMART" id="SM00408">
    <property type="entry name" value="IGc2"/>
    <property type="match status" value="1"/>
</dbReference>
<proteinExistence type="predicted"/>
<evidence type="ECO:0000256" key="3">
    <source>
        <dbReference type="ARBA" id="ARBA00022553"/>
    </source>
</evidence>
<evidence type="ECO:0000256" key="15">
    <source>
        <dbReference type="ARBA" id="ARBA00023170"/>
    </source>
</evidence>
<keyword evidence="13" id="KW-0829">Tyrosine-protein kinase</keyword>
<name>A0A9Q0I9L3_9TELE</name>
<keyword evidence="10" id="KW-0067">ATP-binding</keyword>
<comment type="caution">
    <text evidence="20">The sequence shown here is derived from an EMBL/GenBank/DDBJ whole genome shotgun (WGS) entry which is preliminary data.</text>
</comment>
<evidence type="ECO:0000256" key="1">
    <source>
        <dbReference type="ARBA" id="ARBA00004167"/>
    </source>
</evidence>
<dbReference type="EC" id="2.7.10.1" evidence="2"/>
<reference evidence="20" key="1">
    <citation type="submission" date="2022-07" db="EMBL/GenBank/DDBJ databases">
        <title>Chromosome-level genome of Muraenolepis orangiensis.</title>
        <authorList>
            <person name="Kim J."/>
        </authorList>
    </citation>
    <scope>NUCLEOTIDE SEQUENCE</scope>
    <source>
        <strain evidence="20">KU_S4_2022</strain>
        <tissue evidence="20">Muscle</tissue>
    </source>
</reference>
<dbReference type="InterPro" id="IPR003599">
    <property type="entry name" value="Ig_sub"/>
</dbReference>
<evidence type="ECO:0000256" key="17">
    <source>
        <dbReference type="ARBA" id="ARBA00023319"/>
    </source>
</evidence>
<keyword evidence="6 18" id="KW-0732">Signal</keyword>
<keyword evidence="4" id="KW-0808">Transferase</keyword>
<comment type="subcellular location">
    <subcellularLocation>
        <location evidence="1">Membrane</location>
        <topology evidence="1">Single-pass membrane protein</topology>
    </subcellularLocation>
</comment>
<keyword evidence="11" id="KW-1133">Transmembrane helix</keyword>
<dbReference type="GO" id="GO:0004714">
    <property type="term" value="F:transmembrane receptor protein tyrosine kinase activity"/>
    <property type="evidence" value="ECO:0007669"/>
    <property type="project" value="UniProtKB-EC"/>
</dbReference>
<feature type="chain" id="PRO_5040308390" description="receptor protein-tyrosine kinase" evidence="18">
    <location>
        <begin position="20"/>
        <end position="155"/>
    </location>
</feature>